<name>A0ACB9D2U9_CICIN</name>
<protein>
    <submittedName>
        <fullName evidence="1">Uncharacterized protein</fullName>
    </submittedName>
</protein>
<reference evidence="2" key="1">
    <citation type="journal article" date="2022" name="Mol. Ecol. Resour.">
        <title>The genomes of chicory, endive, great burdock and yacon provide insights into Asteraceae palaeo-polyploidization history and plant inulin production.</title>
        <authorList>
            <person name="Fan W."/>
            <person name="Wang S."/>
            <person name="Wang H."/>
            <person name="Wang A."/>
            <person name="Jiang F."/>
            <person name="Liu H."/>
            <person name="Zhao H."/>
            <person name="Xu D."/>
            <person name="Zhang Y."/>
        </authorList>
    </citation>
    <scope>NUCLEOTIDE SEQUENCE [LARGE SCALE GENOMIC DNA]</scope>
    <source>
        <strain evidence="2">cv. Punajuju</strain>
    </source>
</reference>
<proteinExistence type="predicted"/>
<gene>
    <name evidence="1" type="ORF">L2E82_31310</name>
</gene>
<keyword evidence="2" id="KW-1185">Reference proteome</keyword>
<reference evidence="1 2" key="2">
    <citation type="journal article" date="2022" name="Mol. Ecol. Resour.">
        <title>The genomes of chicory, endive, great burdock and yacon provide insights into Asteraceae paleo-polyploidization history and plant inulin production.</title>
        <authorList>
            <person name="Fan W."/>
            <person name="Wang S."/>
            <person name="Wang H."/>
            <person name="Wang A."/>
            <person name="Jiang F."/>
            <person name="Liu H."/>
            <person name="Zhao H."/>
            <person name="Xu D."/>
            <person name="Zhang Y."/>
        </authorList>
    </citation>
    <scope>NUCLEOTIDE SEQUENCE [LARGE SCALE GENOMIC DNA]</scope>
    <source>
        <strain evidence="2">cv. Punajuju</strain>
        <tissue evidence="1">Leaves</tissue>
    </source>
</reference>
<comment type="caution">
    <text evidence="1">The sequence shown here is derived from an EMBL/GenBank/DDBJ whole genome shotgun (WGS) entry which is preliminary data.</text>
</comment>
<dbReference type="EMBL" id="CM042013">
    <property type="protein sequence ID" value="KAI3740836.1"/>
    <property type="molecule type" value="Genomic_DNA"/>
</dbReference>
<dbReference type="Proteomes" id="UP001055811">
    <property type="component" value="Linkage Group LG05"/>
</dbReference>
<evidence type="ECO:0000313" key="2">
    <source>
        <dbReference type="Proteomes" id="UP001055811"/>
    </source>
</evidence>
<accession>A0ACB9D2U9</accession>
<sequence>MKRLMLSTLLLLITLRSCHGQCSNVSSSFRTNLKTLLDLLNKTAPLRNGFYETSVGNKSDQVYGVVQCKANISSNDCANCLKSYTESSDGCPESTGMATLSTFCTMKFSDENFFGVWDNFSSASFGDNGLDNPLVFSKGYLMMQGLASTVPDQPLMYQATDVDVGEDGKRYGLAQCSRDLSKLNCQNCLEDRLVNYRSFVENRTGWEILGISCSMWYSNVSGAYSPGVTAFTPSQSLLPPGSPTVTSGAQRGNGGRGIYANICIVIITFTGLLAIHAFKMS</sequence>
<evidence type="ECO:0000313" key="1">
    <source>
        <dbReference type="EMBL" id="KAI3740836.1"/>
    </source>
</evidence>
<organism evidence="1 2">
    <name type="scientific">Cichorium intybus</name>
    <name type="common">Chicory</name>
    <dbReference type="NCBI Taxonomy" id="13427"/>
    <lineage>
        <taxon>Eukaryota</taxon>
        <taxon>Viridiplantae</taxon>
        <taxon>Streptophyta</taxon>
        <taxon>Embryophyta</taxon>
        <taxon>Tracheophyta</taxon>
        <taxon>Spermatophyta</taxon>
        <taxon>Magnoliopsida</taxon>
        <taxon>eudicotyledons</taxon>
        <taxon>Gunneridae</taxon>
        <taxon>Pentapetalae</taxon>
        <taxon>asterids</taxon>
        <taxon>campanulids</taxon>
        <taxon>Asterales</taxon>
        <taxon>Asteraceae</taxon>
        <taxon>Cichorioideae</taxon>
        <taxon>Cichorieae</taxon>
        <taxon>Cichoriinae</taxon>
        <taxon>Cichorium</taxon>
    </lineage>
</organism>